<reference evidence="1 2" key="1">
    <citation type="submission" date="2016-08" db="EMBL/GenBank/DDBJ databases">
        <authorList>
            <person name="Seilhamer J.J."/>
        </authorList>
    </citation>
    <scope>NUCLEOTIDE SEQUENCE [LARGE SCALE GENOMIC DNA]</scope>
    <source>
        <strain evidence="1 2">DX4</strain>
    </source>
</reference>
<protein>
    <submittedName>
        <fullName evidence="1">Uncharacterized protein</fullName>
    </submittedName>
</protein>
<evidence type="ECO:0000313" key="1">
    <source>
        <dbReference type="EMBL" id="AOM80085.1"/>
    </source>
</evidence>
<evidence type="ECO:0000313" key="2">
    <source>
        <dbReference type="Proteomes" id="UP000094313"/>
    </source>
</evidence>
<dbReference type="AlphaFoldDB" id="A0A1D7QN47"/>
<dbReference type="Proteomes" id="UP000094313">
    <property type="component" value="Chromosome"/>
</dbReference>
<proteinExistence type="predicted"/>
<accession>A0A1D7QN47</accession>
<sequence>MKKQAEDSFAGTAVLVESARPKEQHPRSGQIGRIVSISESRDLVEVKFNDGKSNMHRTEDLLTLHSGEIILKGLLKEWDISNKDCQVVLHVIRLLSKGNREDALRWAQTNDITRAFCLIRLSSCLTLVKTKKNNPNSLKGYK</sequence>
<gene>
    <name evidence="1" type="ORF">BFS30_24740</name>
</gene>
<dbReference type="EMBL" id="CP017141">
    <property type="protein sequence ID" value="AOM80085.1"/>
    <property type="molecule type" value="Genomic_DNA"/>
</dbReference>
<keyword evidence="2" id="KW-1185">Reference proteome</keyword>
<dbReference type="RefSeq" id="WP_069381747.1">
    <property type="nucleotide sequence ID" value="NZ_CP017141.1"/>
</dbReference>
<name>A0A1D7QN47_9SPHI</name>
<dbReference type="KEGG" id="psty:BFS30_24740"/>
<organism evidence="1 2">
    <name type="scientific">Pedobacter steynii</name>
    <dbReference type="NCBI Taxonomy" id="430522"/>
    <lineage>
        <taxon>Bacteria</taxon>
        <taxon>Pseudomonadati</taxon>
        <taxon>Bacteroidota</taxon>
        <taxon>Sphingobacteriia</taxon>
        <taxon>Sphingobacteriales</taxon>
        <taxon>Sphingobacteriaceae</taxon>
        <taxon>Pedobacter</taxon>
    </lineage>
</organism>